<dbReference type="InterPro" id="IPR007110">
    <property type="entry name" value="Ig-like_dom"/>
</dbReference>
<evidence type="ECO:0000259" key="2">
    <source>
        <dbReference type="PROSITE" id="PS50835"/>
    </source>
</evidence>
<dbReference type="EMBL" id="VEVQ02000003">
    <property type="protein sequence ID" value="NHN25387.1"/>
    <property type="molecule type" value="Genomic_DNA"/>
</dbReference>
<dbReference type="Gene3D" id="2.60.40.10">
    <property type="entry name" value="Immunoglobulins"/>
    <property type="match status" value="5"/>
</dbReference>
<organism evidence="3 4">
    <name type="scientific">Flavobacterium jejuense</name>
    <dbReference type="NCBI Taxonomy" id="1544455"/>
    <lineage>
        <taxon>Bacteria</taxon>
        <taxon>Pseudomonadati</taxon>
        <taxon>Bacteroidota</taxon>
        <taxon>Flavobacteriia</taxon>
        <taxon>Flavobacteriales</taxon>
        <taxon>Flavobacteriaceae</taxon>
        <taxon>Flavobacterium</taxon>
    </lineage>
</organism>
<proteinExistence type="predicted"/>
<keyword evidence="4" id="KW-1185">Reference proteome</keyword>
<dbReference type="PROSITE" id="PS50835">
    <property type="entry name" value="IG_LIKE"/>
    <property type="match status" value="1"/>
</dbReference>
<dbReference type="Pfam" id="PF19081">
    <property type="entry name" value="Ig_7"/>
    <property type="match status" value="1"/>
</dbReference>
<dbReference type="InterPro" id="IPR013783">
    <property type="entry name" value="Ig-like_fold"/>
</dbReference>
<reference evidence="4" key="1">
    <citation type="submission" date="2019-05" db="EMBL/GenBank/DDBJ databases">
        <title>Flavobacterium profundi sp. nov., isolated from a deep-sea seamount.</title>
        <authorList>
            <person name="Zhang D.-C."/>
        </authorList>
    </citation>
    <scope>NUCLEOTIDE SEQUENCE [LARGE SCALE GENOMIC DNA]</scope>
    <source>
        <strain evidence="4">EC11</strain>
    </source>
</reference>
<dbReference type="InterPro" id="IPR045474">
    <property type="entry name" value="GEVED"/>
</dbReference>
<accession>A0ABX0INL0</accession>
<dbReference type="InterPro" id="IPR014756">
    <property type="entry name" value="Ig_E-set"/>
</dbReference>
<feature type="chain" id="PRO_5046639028" description="Ig-like domain-containing protein" evidence="1">
    <location>
        <begin position="21"/>
        <end position="1962"/>
    </location>
</feature>
<sequence>MKNNLLIVFTFLLFSLNSVGQLNDCGNGAAGQLTVSATCSPVSFDSSNGTDYWNGASGCNATDNDDAWGWFDATSTSTTITYNSTRDAVLHLFTGNCSTGMTPIACSDNTWFGDETITYPTTPGVRYRIRIQRYQSNGNMTGTICVYSAVPPPTITSFTPSNGCVGSTFNITGTNFTGATTVTIGGTNVTSFTVNSATSITATVGTGSTGFITVTTPSGTATSFGIFTVLTTPTITSQPSATLICKPGNGSFSVTASGAVTYQWRRNGINLTNTAPYSGVNTATLTLTNPALAIAGTFDVVVGNGFCSTTSNSATLTIDSTPVITTQPVSTTICESGSGSFNVVATGGTNYQWRRNGVNLTNTAPYSNVNTATLTITSPSAAIAGNFDVIITSSSGCSVASNAATLTINPVPANPANPTSNSPQCNPTGVTLTRTGTPPAGETWYWQTTLGGTDTTNNNTTYNVNISGTYYIRSRNNTTGCWSSGEGSLTVTINNTLTTTATTPNPTDSTSGICYLGSGSVTSISWTAVAGATSYDVYFGAGSLPVILTANVATNSYNTGALSASTTYYWKVVPRNACGITSGTPIVWNFTTTNKPCYCNSSGGTYPDGITGVQFNTINNTGTTVSSSYTDFTGISTTVLKGISYNLNVYINTGGNYTHYQTVWIDWNGNGLFTDAGESYNLGTTVNVTNGLSSSCPLSISVPAGAITGQTRMRIQCKYSSVTGNSCATGFDGEVEDYTLNIIPASPCATPTTQPTALSLSPTGTFISGSFTPASPAPNNYLVVYNTTGITPSPSNSSTYSVGGTIGAGNFVVSNNNSTSFTITGLTNTTTYYVFVFSYNSFCTGGPRYNISSPLTGFTTTNTQNYCTPSVTAGLQSANYITQVDFLGNITNSSNTSTYSSNPAGFQDFSSLTPKASQAQGEGVNIFVDTNRNNAVYMKAWVDWNKDNLFDNTTEIVYQSTSGFLNTTFGFIIPTTATPGDYRIRIRISTGNNTFTSCGNLTNNGETEDYTFTVIANCATKIQTISSATRCGTGTVTLGATGTAGTTQYRWYSAKTGGVLVGTSATTSWTTPSISTKTAYYVTAYNGSCESLFRTEVIAYVNPISTITFTTSSPEICGEDSIIDLSANTTTEQVYLIDENFESGLGVFANNSIATPNASITDWQIRNSTYVPAYPTYPVWYPAISSGFSPNQFVMSTSDLATGGNSFGKVETALESTTVNTTGFLNLTLSFRMYFSSYNDSNSATSEFVTLEYKNGSGAWTAVPSGLYLSDIGIGTDFATQTINMSSYTGISSLQIRLRYKAGWCDGVAIDDVQLYGDRTLTPAFTWTSALPVDAYIDAACTIPYTSGTPISTVYVKPTVAQLETPTYSFTANANLANGCTTSSTINVTNKTKIWKGTSSSDWNNPNNWLPVGIPDINTCVIIPSSATNTLLNTSPSGNGKNLVIKPGATLNIQNNQSLTIKENVINNGTFNLDNNTSLVQIDNVINSGSGIMTMNRTATTNNTSDYIYYSSPVGSFPVTSIPGSPRYIWEPTVNRAPTYPSNFGNWISASGNMTIGRGYIARQGVAGLKSVNFTGIFNNGNISTPISRSTYNGVNYTGPTPTPITKDDDNLNLIGNPYPSAINAIDFLTANTNLEGFVKIWTHGTALSSSTTSPFYQNFQSNYSINDYITYNSSGSSSGPGVFGGFIGSGQGFFVQMKHTTTATTENVTFTNNMRSATYSNSQFYRNENNTVIEANRIWLDLTKENGPSVRTLVGYITNATNDIDRLYDAPALNKNYFDIYSISTTSTEKLNIQGRALPFVEYDTVPIGAYIAQNGNYTISIGAVDGLFSNSDQNIYLEDLQNGIIHDLRLTPYSFTSNAGNIDNRFILRFNNTDNLLGNSDFDTNENEVLIMTDENLTIKSLTTNIHSIEIYDILGRNITMVNKINSLEKEIKNIQKNNAPIIIKIKLENGFILNKKLVF</sequence>
<dbReference type="Pfam" id="PF20009">
    <property type="entry name" value="GEVED"/>
    <property type="match status" value="2"/>
</dbReference>
<evidence type="ECO:0000256" key="1">
    <source>
        <dbReference type="SAM" id="SignalP"/>
    </source>
</evidence>
<protein>
    <recommendedName>
        <fullName evidence="2">Ig-like domain-containing protein</fullName>
    </recommendedName>
</protein>
<comment type="caution">
    <text evidence="3">The sequence shown here is derived from an EMBL/GenBank/DDBJ whole genome shotgun (WGS) entry which is preliminary data.</text>
</comment>
<dbReference type="SUPFAM" id="SSF48726">
    <property type="entry name" value="Immunoglobulin"/>
    <property type="match status" value="2"/>
</dbReference>
<dbReference type="InterPro" id="IPR036179">
    <property type="entry name" value="Ig-like_dom_sf"/>
</dbReference>
<reference evidence="3 4" key="3">
    <citation type="submission" date="2020-02" db="EMBL/GenBank/DDBJ databases">
        <title>Flavobacterium profundi sp. nov., isolated from a deep-sea seamount.</title>
        <authorList>
            <person name="Zhang D.-C."/>
        </authorList>
    </citation>
    <scope>NUCLEOTIDE SEQUENCE [LARGE SCALE GENOMIC DNA]</scope>
    <source>
        <strain evidence="3 4">EC11</strain>
    </source>
</reference>
<name>A0ABX0INL0_9FLAO</name>
<dbReference type="SUPFAM" id="SSF81296">
    <property type="entry name" value="E set domains"/>
    <property type="match status" value="1"/>
</dbReference>
<evidence type="ECO:0000313" key="3">
    <source>
        <dbReference type="EMBL" id="NHN25387.1"/>
    </source>
</evidence>
<dbReference type="InterPro" id="IPR044023">
    <property type="entry name" value="Ig_7"/>
</dbReference>
<evidence type="ECO:0000313" key="4">
    <source>
        <dbReference type="Proteomes" id="UP000817854"/>
    </source>
</evidence>
<dbReference type="Proteomes" id="UP000817854">
    <property type="component" value="Unassembled WGS sequence"/>
</dbReference>
<keyword evidence="1" id="KW-0732">Signal</keyword>
<reference evidence="3 4" key="2">
    <citation type="submission" date="2019-05" db="EMBL/GenBank/DDBJ databases">
        <authorList>
            <person name="Lianzixin W."/>
        </authorList>
    </citation>
    <scope>NUCLEOTIDE SEQUENCE [LARGE SCALE GENOMIC DNA]</scope>
    <source>
        <strain evidence="3 4">EC11</strain>
    </source>
</reference>
<dbReference type="Gene3D" id="2.60.120.380">
    <property type="match status" value="1"/>
</dbReference>
<feature type="signal peptide" evidence="1">
    <location>
        <begin position="1"/>
        <end position="20"/>
    </location>
</feature>
<dbReference type="RefSeq" id="WP_140961493.1">
    <property type="nucleotide sequence ID" value="NZ_VEVQ02000003.1"/>
</dbReference>
<feature type="domain" description="Ig-like" evidence="2">
    <location>
        <begin position="217"/>
        <end position="317"/>
    </location>
</feature>
<gene>
    <name evidence="3" type="ORF">FIA58_006840</name>
</gene>